<dbReference type="PANTHER" id="PTHR43194:SF2">
    <property type="entry name" value="PEROXISOMAL MEMBRANE PROTEIN LPX1"/>
    <property type="match status" value="1"/>
</dbReference>
<evidence type="ECO:0000256" key="1">
    <source>
        <dbReference type="ARBA" id="ARBA00010088"/>
    </source>
</evidence>
<dbReference type="InterPro" id="IPR002410">
    <property type="entry name" value="Peptidase_S33"/>
</dbReference>
<dbReference type="InterPro" id="IPR005945">
    <property type="entry name" value="Pro_imino_pep"/>
</dbReference>
<comment type="caution">
    <text evidence="4">The sequence shown here is derived from an EMBL/GenBank/DDBJ whole genome shotgun (WGS) entry which is preliminary data.</text>
</comment>
<dbReference type="PANTHER" id="PTHR43194">
    <property type="entry name" value="HYDROLASE ALPHA/BETA FOLD FAMILY"/>
    <property type="match status" value="1"/>
</dbReference>
<evidence type="ECO:0000259" key="3">
    <source>
        <dbReference type="Pfam" id="PF00561"/>
    </source>
</evidence>
<comment type="similarity">
    <text evidence="1">Belongs to the peptidase S33 family.</text>
</comment>
<accession>A0AA39Q6M6</accession>
<evidence type="ECO:0000256" key="2">
    <source>
        <dbReference type="ARBA" id="ARBA00022801"/>
    </source>
</evidence>
<evidence type="ECO:0000313" key="4">
    <source>
        <dbReference type="EMBL" id="KAK0495878.1"/>
    </source>
</evidence>
<dbReference type="AlphaFoldDB" id="A0AA39Q6M6"/>
<dbReference type="PRINTS" id="PR00793">
    <property type="entry name" value="PROAMNOPTASE"/>
</dbReference>
<dbReference type="InterPro" id="IPR050228">
    <property type="entry name" value="Carboxylesterase_BioH"/>
</dbReference>
<dbReference type="Gene3D" id="3.40.50.1820">
    <property type="entry name" value="alpha/beta hydrolase"/>
    <property type="match status" value="1"/>
</dbReference>
<protein>
    <submittedName>
        <fullName evidence="4">Alpha/Beta hydrolase protein</fullName>
    </submittedName>
</protein>
<dbReference type="Proteomes" id="UP001175228">
    <property type="component" value="Unassembled WGS sequence"/>
</dbReference>
<dbReference type="GO" id="GO:0008233">
    <property type="term" value="F:peptidase activity"/>
    <property type="evidence" value="ECO:0007669"/>
    <property type="project" value="InterPro"/>
</dbReference>
<keyword evidence="5" id="KW-1185">Reference proteome</keyword>
<dbReference type="InterPro" id="IPR029058">
    <property type="entry name" value="AB_hydrolase_fold"/>
</dbReference>
<dbReference type="PIRSF" id="PIRSF005539">
    <property type="entry name" value="Pept_S33_TRI_F1"/>
    <property type="match status" value="1"/>
</dbReference>
<dbReference type="InterPro" id="IPR000073">
    <property type="entry name" value="AB_hydrolase_1"/>
</dbReference>
<sequence length="303" mass="34222">MTETTGKTDFHYDGDTFQTWYLVKGDLKCGIRPLIVLHGGPGMTHHYCLPHVELNDRYHIPVVLYDQIGNGASTHLPDKSQEFWTTKLFMAELGNLLAFLEITDYDLLGHSWGGMLGVEWAATYAPKGLKYLAIISSPASVELWIEAASMLVEGMGPDVAETMKRHEKAGTTDDPEYQEAMGMYYKKHANRLDPWPAEVTTSVKWTEDYPTVYHAMFGPSEASVTGTLKAWSSIEMLSKVGYPTLITNSSYDMAQDVCVAPFFEKLPNVNWVKFTEASHHPFWEEKDKYFEAVAAFLRQPMDL</sequence>
<feature type="domain" description="AB hydrolase-1" evidence="3">
    <location>
        <begin position="33"/>
        <end position="285"/>
    </location>
</feature>
<dbReference type="EMBL" id="JAUEPU010000016">
    <property type="protein sequence ID" value="KAK0495878.1"/>
    <property type="molecule type" value="Genomic_DNA"/>
</dbReference>
<dbReference type="GO" id="GO:0006508">
    <property type="term" value="P:proteolysis"/>
    <property type="evidence" value="ECO:0007669"/>
    <property type="project" value="InterPro"/>
</dbReference>
<gene>
    <name evidence="4" type="ORF">EDD18DRAFT_1074923</name>
</gene>
<dbReference type="SUPFAM" id="SSF53474">
    <property type="entry name" value="alpha/beta-Hydrolases"/>
    <property type="match status" value="1"/>
</dbReference>
<dbReference type="NCBIfam" id="TIGR01250">
    <property type="entry name" value="pro_imino_pep_2"/>
    <property type="match status" value="1"/>
</dbReference>
<dbReference type="Pfam" id="PF00561">
    <property type="entry name" value="Abhydrolase_1"/>
    <property type="match status" value="1"/>
</dbReference>
<evidence type="ECO:0000313" key="5">
    <source>
        <dbReference type="Proteomes" id="UP001175228"/>
    </source>
</evidence>
<proteinExistence type="inferred from homology"/>
<keyword evidence="2 4" id="KW-0378">Hydrolase</keyword>
<reference evidence="4" key="1">
    <citation type="submission" date="2023-06" db="EMBL/GenBank/DDBJ databases">
        <authorList>
            <consortium name="Lawrence Berkeley National Laboratory"/>
            <person name="Ahrendt S."/>
            <person name="Sahu N."/>
            <person name="Indic B."/>
            <person name="Wong-Bajracharya J."/>
            <person name="Merenyi Z."/>
            <person name="Ke H.-M."/>
            <person name="Monk M."/>
            <person name="Kocsube S."/>
            <person name="Drula E."/>
            <person name="Lipzen A."/>
            <person name="Balint B."/>
            <person name="Henrissat B."/>
            <person name="Andreopoulos B."/>
            <person name="Martin F.M."/>
            <person name="Harder C.B."/>
            <person name="Rigling D."/>
            <person name="Ford K.L."/>
            <person name="Foster G.D."/>
            <person name="Pangilinan J."/>
            <person name="Papanicolaou A."/>
            <person name="Barry K."/>
            <person name="LaButti K."/>
            <person name="Viragh M."/>
            <person name="Koriabine M."/>
            <person name="Yan M."/>
            <person name="Riley R."/>
            <person name="Champramary S."/>
            <person name="Plett K.L."/>
            <person name="Tsai I.J."/>
            <person name="Slot J."/>
            <person name="Sipos G."/>
            <person name="Plett J."/>
            <person name="Nagy L.G."/>
            <person name="Grigoriev I.V."/>
        </authorList>
    </citation>
    <scope>NUCLEOTIDE SEQUENCE</scope>
    <source>
        <strain evidence="4">HWK02</strain>
    </source>
</reference>
<organism evidence="4 5">
    <name type="scientific">Armillaria luteobubalina</name>
    <dbReference type="NCBI Taxonomy" id="153913"/>
    <lineage>
        <taxon>Eukaryota</taxon>
        <taxon>Fungi</taxon>
        <taxon>Dikarya</taxon>
        <taxon>Basidiomycota</taxon>
        <taxon>Agaricomycotina</taxon>
        <taxon>Agaricomycetes</taxon>
        <taxon>Agaricomycetidae</taxon>
        <taxon>Agaricales</taxon>
        <taxon>Marasmiineae</taxon>
        <taxon>Physalacriaceae</taxon>
        <taxon>Armillaria</taxon>
    </lineage>
</organism>
<name>A0AA39Q6M6_9AGAR</name>